<evidence type="ECO:0000256" key="5">
    <source>
        <dbReference type="ARBA" id="ARBA00022801"/>
    </source>
</evidence>
<dbReference type="Proteomes" id="UP001500755">
    <property type="component" value="Unassembled WGS sequence"/>
</dbReference>
<keyword evidence="6" id="KW-0788">Thiol protease</keyword>
<organism evidence="9 10">
    <name type="scientific">Brevibacterium samyangense</name>
    <dbReference type="NCBI Taxonomy" id="366888"/>
    <lineage>
        <taxon>Bacteria</taxon>
        <taxon>Bacillati</taxon>
        <taxon>Actinomycetota</taxon>
        <taxon>Actinomycetes</taxon>
        <taxon>Micrococcales</taxon>
        <taxon>Brevibacteriaceae</taxon>
        <taxon>Brevibacterium</taxon>
    </lineage>
</organism>
<comment type="similarity">
    <text evidence="1">Belongs to the peptidase C15 family.</text>
</comment>
<dbReference type="Gene3D" id="3.40.630.20">
    <property type="entry name" value="Peptidase C15, pyroglutamyl peptidase I-like"/>
    <property type="match status" value="1"/>
</dbReference>
<keyword evidence="4" id="KW-0645">Protease</keyword>
<proteinExistence type="inferred from homology"/>
<evidence type="ECO:0000313" key="9">
    <source>
        <dbReference type="EMBL" id="GAA1998140.1"/>
    </source>
</evidence>
<evidence type="ECO:0000256" key="2">
    <source>
        <dbReference type="ARBA" id="ARBA00019191"/>
    </source>
</evidence>
<keyword evidence="10" id="KW-1185">Reference proteome</keyword>
<reference evidence="10" key="1">
    <citation type="journal article" date="2019" name="Int. J. Syst. Evol. Microbiol.">
        <title>The Global Catalogue of Microorganisms (GCM) 10K type strain sequencing project: providing services to taxonomists for standard genome sequencing and annotation.</title>
        <authorList>
            <consortium name="The Broad Institute Genomics Platform"/>
            <consortium name="The Broad Institute Genome Sequencing Center for Infectious Disease"/>
            <person name="Wu L."/>
            <person name="Ma J."/>
        </authorList>
    </citation>
    <scope>NUCLEOTIDE SEQUENCE [LARGE SCALE GENOMIC DNA]</scope>
    <source>
        <strain evidence="10">JCM 14546</strain>
    </source>
</reference>
<evidence type="ECO:0000256" key="4">
    <source>
        <dbReference type="ARBA" id="ARBA00022670"/>
    </source>
</evidence>
<dbReference type="EMBL" id="BAAANO010000002">
    <property type="protein sequence ID" value="GAA1998140.1"/>
    <property type="molecule type" value="Genomic_DNA"/>
</dbReference>
<sequence length="213" mass="21574">MRVLVTAFEPFGGDPENASLEAVRALESTFSEPGIELVTAVLPVSLDAFPALLAAAREYEPDAVLAVGEAGGRREITPERQGVNENTFRIPDNAGNQPQHEPIEADGPAARASGFDVDALVAAIAEVGLPARASDDAGRFLCNHVAYRVADLPVPGGFVHVPAIRTRGAATVGAETDPGAAPGGAAGGEGTTALTSADLGTALAACVRVIAGE</sequence>
<dbReference type="RefSeq" id="WP_344306053.1">
    <property type="nucleotide sequence ID" value="NZ_BAAANO010000002.1"/>
</dbReference>
<dbReference type="InterPro" id="IPR036440">
    <property type="entry name" value="Peptidase_C15-like_sf"/>
</dbReference>
<dbReference type="InterPro" id="IPR000816">
    <property type="entry name" value="Peptidase_C15"/>
</dbReference>
<keyword evidence="3" id="KW-0963">Cytoplasm</keyword>
<dbReference type="PANTHER" id="PTHR23402">
    <property type="entry name" value="PROTEASE FAMILY C15 PYROGLUTAMYL-PEPTIDASE I-RELATED"/>
    <property type="match status" value="1"/>
</dbReference>
<comment type="caution">
    <text evidence="9">The sequence shown here is derived from an EMBL/GenBank/DDBJ whole genome shotgun (WGS) entry which is preliminary data.</text>
</comment>
<accession>A0ABP5EHL1</accession>
<evidence type="ECO:0000256" key="1">
    <source>
        <dbReference type="ARBA" id="ARBA00006641"/>
    </source>
</evidence>
<dbReference type="CDD" id="cd00501">
    <property type="entry name" value="Peptidase_C15"/>
    <property type="match status" value="1"/>
</dbReference>
<dbReference type="PANTHER" id="PTHR23402:SF1">
    <property type="entry name" value="PYROGLUTAMYL-PEPTIDASE I"/>
    <property type="match status" value="1"/>
</dbReference>
<keyword evidence="5" id="KW-0378">Hydrolase</keyword>
<dbReference type="PRINTS" id="PR00706">
    <property type="entry name" value="PYROGLUPTASE"/>
</dbReference>
<evidence type="ECO:0000256" key="8">
    <source>
        <dbReference type="ARBA" id="ARBA00031559"/>
    </source>
</evidence>
<evidence type="ECO:0000256" key="7">
    <source>
        <dbReference type="ARBA" id="ARBA00030836"/>
    </source>
</evidence>
<name>A0ABP5EHL1_9MICO</name>
<evidence type="ECO:0000256" key="6">
    <source>
        <dbReference type="ARBA" id="ARBA00022807"/>
    </source>
</evidence>
<evidence type="ECO:0000313" key="10">
    <source>
        <dbReference type="Proteomes" id="UP001500755"/>
    </source>
</evidence>
<protein>
    <recommendedName>
        <fullName evidence="2">Pyrrolidone-carboxylate peptidase</fullName>
    </recommendedName>
    <alternativeName>
        <fullName evidence="7">5-oxoprolyl-peptidase</fullName>
    </alternativeName>
    <alternativeName>
        <fullName evidence="8">Pyroglutamyl-peptidase I</fullName>
    </alternativeName>
</protein>
<dbReference type="InterPro" id="IPR016125">
    <property type="entry name" value="Peptidase_C15-like"/>
</dbReference>
<dbReference type="SUPFAM" id="SSF53182">
    <property type="entry name" value="Pyrrolidone carboxyl peptidase (pyroglutamate aminopeptidase)"/>
    <property type="match status" value="1"/>
</dbReference>
<dbReference type="Pfam" id="PF01470">
    <property type="entry name" value="Peptidase_C15"/>
    <property type="match status" value="1"/>
</dbReference>
<gene>
    <name evidence="9" type="primary">pcp</name>
    <name evidence="9" type="ORF">GCM10009755_01680</name>
</gene>
<evidence type="ECO:0000256" key="3">
    <source>
        <dbReference type="ARBA" id="ARBA00022490"/>
    </source>
</evidence>